<comment type="caution">
    <text evidence="8">The sequence shown here is derived from an EMBL/GenBank/DDBJ whole genome shotgun (WGS) entry which is preliminary data.</text>
</comment>
<dbReference type="AlphaFoldDB" id="A0A938WVN2"/>
<feature type="domain" description="OmpA-like" evidence="7">
    <location>
        <begin position="271"/>
        <end position="383"/>
    </location>
</feature>
<protein>
    <submittedName>
        <fullName evidence="8">OmpA family protein</fullName>
    </submittedName>
</protein>
<proteinExistence type="predicted"/>
<evidence type="ECO:0000256" key="1">
    <source>
        <dbReference type="ARBA" id="ARBA00004442"/>
    </source>
</evidence>
<dbReference type="CDD" id="cd07185">
    <property type="entry name" value="OmpA_C-like"/>
    <property type="match status" value="1"/>
</dbReference>
<dbReference type="Gene3D" id="3.30.1330.60">
    <property type="entry name" value="OmpA-like domain"/>
    <property type="match status" value="1"/>
</dbReference>
<keyword evidence="9" id="KW-1185">Reference proteome</keyword>
<keyword evidence="3" id="KW-0998">Cell outer membrane</keyword>
<dbReference type="PRINTS" id="PR01021">
    <property type="entry name" value="OMPADOMAIN"/>
</dbReference>
<dbReference type="Pfam" id="PF00691">
    <property type="entry name" value="OmpA"/>
    <property type="match status" value="1"/>
</dbReference>
<feature type="signal peptide" evidence="6">
    <location>
        <begin position="1"/>
        <end position="19"/>
    </location>
</feature>
<evidence type="ECO:0000313" key="8">
    <source>
        <dbReference type="EMBL" id="MBM6674115.1"/>
    </source>
</evidence>
<evidence type="ECO:0000256" key="6">
    <source>
        <dbReference type="SAM" id="SignalP"/>
    </source>
</evidence>
<comment type="subcellular location">
    <subcellularLocation>
        <location evidence="1">Cell outer membrane</location>
    </subcellularLocation>
</comment>
<keyword evidence="2 4" id="KW-0472">Membrane</keyword>
<accession>A0A938WVN2</accession>
<dbReference type="SUPFAM" id="SSF103088">
    <property type="entry name" value="OmpA-like"/>
    <property type="match status" value="1"/>
</dbReference>
<keyword evidence="5" id="KW-0175">Coiled coil</keyword>
<dbReference type="PANTHER" id="PTHR30329">
    <property type="entry name" value="STATOR ELEMENT OF FLAGELLAR MOTOR COMPLEX"/>
    <property type="match status" value="1"/>
</dbReference>
<keyword evidence="6" id="KW-0732">Signal</keyword>
<gene>
    <name evidence="8" type="ORF">H6A34_09530</name>
</gene>
<evidence type="ECO:0000256" key="4">
    <source>
        <dbReference type="PROSITE-ProRule" id="PRU00473"/>
    </source>
</evidence>
<organism evidence="8 9">
    <name type="scientific">Marseilla massiliensis</name>
    <dbReference type="NCBI Taxonomy" id="1841864"/>
    <lineage>
        <taxon>Bacteria</taxon>
        <taxon>Pseudomonadati</taxon>
        <taxon>Bacteroidota</taxon>
        <taxon>Bacteroidia</taxon>
        <taxon>Bacteroidales</taxon>
        <taxon>Prevotellaceae</taxon>
        <taxon>Marseilla</taxon>
    </lineage>
</organism>
<dbReference type="Proteomes" id="UP000706891">
    <property type="component" value="Unassembled WGS sequence"/>
</dbReference>
<sequence>MKKLFLMLLVGAMTASVSAQTVVESKTLDNIYIGVNGGLATKTTGHSWLSDLNPNLGVRLGRNFTPVFGFALESNVYFSNKPYPSIKTFVRSINTSLLGTVNLSNWFGGYKGEPRFFEVSALYGFGWGHIFGHPSDDFNDDQLTSKAAVDFAFNLGKAKAWQIYIEPAMIWTLAGNNMVRDNEVEYDVHESGFQLNVGFIYKFKNSNGTHNFKIAELRDQSEIDALNAKINDLRDDLNGKDAQLAAKDRQISDLQKALDDCNNKPAPKYEKPATVTNLQPTVLFRQGKSVVDPAQYAPIELIAQYMKNHPEAQVEIKGYASPEGSTELNQKLSEARAEAVKKILVNKYKISADRLSTKGCGATDKLFEQVEFNRVATFNDNTK</sequence>
<dbReference type="PROSITE" id="PS51123">
    <property type="entry name" value="OMPA_2"/>
    <property type="match status" value="1"/>
</dbReference>
<reference evidence="8" key="1">
    <citation type="submission" date="2020-08" db="EMBL/GenBank/DDBJ databases">
        <authorList>
            <person name="Cejkova D."/>
            <person name="Kubasova T."/>
            <person name="Jahodarova E."/>
            <person name="Rychlik I."/>
        </authorList>
    </citation>
    <scope>NUCLEOTIDE SEQUENCE</scope>
    <source>
        <strain evidence="8">An824</strain>
    </source>
</reference>
<evidence type="ECO:0000256" key="5">
    <source>
        <dbReference type="SAM" id="Coils"/>
    </source>
</evidence>
<dbReference type="InterPro" id="IPR050330">
    <property type="entry name" value="Bact_OuterMem_StrucFunc"/>
</dbReference>
<feature type="coiled-coil region" evidence="5">
    <location>
        <begin position="223"/>
        <end position="264"/>
    </location>
</feature>
<dbReference type="InterPro" id="IPR036737">
    <property type="entry name" value="OmpA-like_sf"/>
</dbReference>
<evidence type="ECO:0000256" key="2">
    <source>
        <dbReference type="ARBA" id="ARBA00023136"/>
    </source>
</evidence>
<dbReference type="RefSeq" id="WP_205105183.1">
    <property type="nucleotide sequence ID" value="NZ_JACJJG010000054.1"/>
</dbReference>
<feature type="chain" id="PRO_5036968563" evidence="6">
    <location>
        <begin position="20"/>
        <end position="383"/>
    </location>
</feature>
<evidence type="ECO:0000256" key="3">
    <source>
        <dbReference type="ARBA" id="ARBA00023237"/>
    </source>
</evidence>
<name>A0A938WVN2_9BACT</name>
<dbReference type="EMBL" id="JACJJG010000054">
    <property type="protein sequence ID" value="MBM6674115.1"/>
    <property type="molecule type" value="Genomic_DNA"/>
</dbReference>
<dbReference type="InterPro" id="IPR006665">
    <property type="entry name" value="OmpA-like"/>
</dbReference>
<reference evidence="8" key="2">
    <citation type="journal article" date="2021" name="Sci. Rep.">
        <title>The distribution of antibiotic resistance genes in chicken gut microbiota commensals.</title>
        <authorList>
            <person name="Juricova H."/>
            <person name="Matiasovicova J."/>
            <person name="Kubasova T."/>
            <person name="Cejkova D."/>
            <person name="Rychlik I."/>
        </authorList>
    </citation>
    <scope>NUCLEOTIDE SEQUENCE</scope>
    <source>
        <strain evidence="8">An824</strain>
    </source>
</reference>
<evidence type="ECO:0000313" key="9">
    <source>
        <dbReference type="Proteomes" id="UP000706891"/>
    </source>
</evidence>
<dbReference type="PANTHER" id="PTHR30329:SF21">
    <property type="entry name" value="LIPOPROTEIN YIAD-RELATED"/>
    <property type="match status" value="1"/>
</dbReference>
<dbReference type="InterPro" id="IPR006664">
    <property type="entry name" value="OMP_bac"/>
</dbReference>
<evidence type="ECO:0000259" key="7">
    <source>
        <dbReference type="PROSITE" id="PS51123"/>
    </source>
</evidence>
<dbReference type="GO" id="GO:0009279">
    <property type="term" value="C:cell outer membrane"/>
    <property type="evidence" value="ECO:0007669"/>
    <property type="project" value="UniProtKB-SubCell"/>
</dbReference>